<dbReference type="GO" id="GO:0016787">
    <property type="term" value="F:hydrolase activity"/>
    <property type="evidence" value="ECO:0007669"/>
    <property type="project" value="UniProtKB-KW"/>
</dbReference>
<evidence type="ECO:0000256" key="3">
    <source>
        <dbReference type="ARBA" id="ARBA00006247"/>
    </source>
</evidence>
<dbReference type="NCBIfam" id="TIGR01910">
    <property type="entry name" value="DapE-ArgE"/>
    <property type="match status" value="1"/>
</dbReference>
<dbReference type="InterPro" id="IPR011650">
    <property type="entry name" value="Peptidase_M20_dimer"/>
</dbReference>
<evidence type="ECO:0000259" key="8">
    <source>
        <dbReference type="Pfam" id="PF07687"/>
    </source>
</evidence>
<dbReference type="Gene3D" id="3.30.70.360">
    <property type="match status" value="1"/>
</dbReference>
<sequence>MSSIQDKINKLADERKEDLIEILRSLVAFRTESPPARNTEEAQHYIKYLLRDLGFETEEWGLFPGDTIVAGTKPGRNSEQYQSLILNGHIDVVAAGDEDEWEHTPFELRKDGDFLYGRGTADMKGGMASTLFALQLLRELGVELDGDLYFQSVTGEEAGEAGTKSCVDRGMQADFAVVADTSDLAIHGQGGVITGWITIKSKTTHHDGLRSRLIHAGGGIVGASAIEKMMKVIQGLQELERHWAVTKVYPGFLPGSTTINPSVIEGGRNAAYIADECRLWITVHFHPNETYKEVAEEIQQHVLAVAQGDPWLKENPPSFDWGGKSMIEDRGEIFPAIDIDENHPGLVMLKNQHHQVSKQEAVVSMSPTVTDAGWLGQAGIPTVIYGPGKLEEAHSLNERVELQQLIHHAKVLAGFIEKWCNTERSTLNG</sequence>
<name>A0A0V8JBC5_9BACL</name>
<dbReference type="SUPFAM" id="SSF53187">
    <property type="entry name" value="Zn-dependent exopeptidases"/>
    <property type="match status" value="1"/>
</dbReference>
<dbReference type="InterPro" id="IPR002933">
    <property type="entry name" value="Peptidase_M20"/>
</dbReference>
<keyword evidence="4" id="KW-0479">Metal-binding</keyword>
<evidence type="ECO:0000256" key="6">
    <source>
        <dbReference type="ARBA" id="ARBA00022833"/>
    </source>
</evidence>
<protein>
    <submittedName>
        <fullName evidence="9">Acetylornithine deacetylase</fullName>
    </submittedName>
</protein>
<keyword evidence="10" id="KW-1185">Reference proteome</keyword>
<evidence type="ECO:0000256" key="1">
    <source>
        <dbReference type="ARBA" id="ARBA00001941"/>
    </source>
</evidence>
<feature type="domain" description="Peptidase M20 dimerisation" evidence="8">
    <location>
        <begin position="211"/>
        <end position="305"/>
    </location>
</feature>
<reference evidence="9 10" key="1">
    <citation type="journal article" date="2014" name="Antonie Van Leeuwenhoek">
        <title>Fictibacillus enclensis sp. nov., isolated from marine sediment.</title>
        <authorList>
            <person name="Dastager S.G."/>
            <person name="Mawlankar R."/>
            <person name="Srinivasan K."/>
            <person name="Tang S.K."/>
            <person name="Lee J.C."/>
            <person name="Ramana V.V."/>
            <person name="Shouche Y.S."/>
        </authorList>
    </citation>
    <scope>NUCLEOTIDE SEQUENCE [LARGE SCALE GENOMIC DNA]</scope>
    <source>
        <strain evidence="9 10">NIO-1003</strain>
    </source>
</reference>
<evidence type="ECO:0000256" key="5">
    <source>
        <dbReference type="ARBA" id="ARBA00022801"/>
    </source>
</evidence>
<organism evidence="9 10">
    <name type="scientific">Fictibacillus enclensis</name>
    <dbReference type="NCBI Taxonomy" id="1017270"/>
    <lineage>
        <taxon>Bacteria</taxon>
        <taxon>Bacillati</taxon>
        <taxon>Bacillota</taxon>
        <taxon>Bacilli</taxon>
        <taxon>Bacillales</taxon>
        <taxon>Fictibacillaceae</taxon>
        <taxon>Fictibacillus</taxon>
    </lineage>
</organism>
<keyword evidence="7" id="KW-0170">Cobalt</keyword>
<dbReference type="Proteomes" id="UP000054099">
    <property type="component" value="Unassembled WGS sequence"/>
</dbReference>
<evidence type="ECO:0000256" key="7">
    <source>
        <dbReference type="ARBA" id="ARBA00023285"/>
    </source>
</evidence>
<dbReference type="EMBL" id="LNQN01000001">
    <property type="protein sequence ID" value="KSU84218.1"/>
    <property type="molecule type" value="Genomic_DNA"/>
</dbReference>
<dbReference type="InterPro" id="IPR036264">
    <property type="entry name" value="Bact_exopeptidase_dim_dom"/>
</dbReference>
<keyword evidence="6" id="KW-0862">Zinc</keyword>
<dbReference type="InterPro" id="IPR050072">
    <property type="entry name" value="Peptidase_M20A"/>
</dbReference>
<gene>
    <name evidence="9" type="ORF">AS030_01240</name>
</gene>
<dbReference type="RefSeq" id="WP_061967497.1">
    <property type="nucleotide sequence ID" value="NZ_FMAV01000001.1"/>
</dbReference>
<dbReference type="Pfam" id="PF01546">
    <property type="entry name" value="Peptidase_M20"/>
    <property type="match status" value="1"/>
</dbReference>
<evidence type="ECO:0000313" key="10">
    <source>
        <dbReference type="Proteomes" id="UP000054099"/>
    </source>
</evidence>
<dbReference type="NCBIfam" id="NF006370">
    <property type="entry name" value="PRK08596.1"/>
    <property type="match status" value="1"/>
</dbReference>
<dbReference type="SUPFAM" id="SSF55031">
    <property type="entry name" value="Bacterial exopeptidase dimerisation domain"/>
    <property type="match status" value="1"/>
</dbReference>
<dbReference type="OrthoDB" id="9792335at2"/>
<accession>A0A0V8JBC5</accession>
<proteinExistence type="inferred from homology"/>
<keyword evidence="5" id="KW-0378">Hydrolase</keyword>
<comment type="cofactor">
    <cofactor evidence="2">
        <name>Zn(2+)</name>
        <dbReference type="ChEBI" id="CHEBI:29105"/>
    </cofactor>
</comment>
<dbReference type="PANTHER" id="PTHR43808:SF24">
    <property type="entry name" value="N-FORMYL-4-AMINO-5-AMINOMETHYL-2-METHYLPYRIMIDINE DEFORMYLASE"/>
    <property type="match status" value="1"/>
</dbReference>
<comment type="caution">
    <text evidence="9">The sequence shown here is derived from an EMBL/GenBank/DDBJ whole genome shotgun (WGS) entry which is preliminary data.</text>
</comment>
<dbReference type="InterPro" id="IPR010182">
    <property type="entry name" value="ArgE/DapE"/>
</dbReference>
<comment type="cofactor">
    <cofactor evidence="1">
        <name>Co(2+)</name>
        <dbReference type="ChEBI" id="CHEBI:48828"/>
    </cofactor>
</comment>
<dbReference type="GO" id="GO:0046872">
    <property type="term" value="F:metal ion binding"/>
    <property type="evidence" value="ECO:0007669"/>
    <property type="project" value="UniProtKB-KW"/>
</dbReference>
<dbReference type="Gene3D" id="3.40.630.10">
    <property type="entry name" value="Zn peptidases"/>
    <property type="match status" value="1"/>
</dbReference>
<dbReference type="PANTHER" id="PTHR43808">
    <property type="entry name" value="ACETYLORNITHINE DEACETYLASE"/>
    <property type="match status" value="1"/>
</dbReference>
<evidence type="ECO:0000313" key="9">
    <source>
        <dbReference type="EMBL" id="KSU84218.1"/>
    </source>
</evidence>
<dbReference type="AlphaFoldDB" id="A0A0V8JBC5"/>
<evidence type="ECO:0000256" key="2">
    <source>
        <dbReference type="ARBA" id="ARBA00001947"/>
    </source>
</evidence>
<comment type="similarity">
    <text evidence="3">Belongs to the peptidase M20A family.</text>
</comment>
<evidence type="ECO:0000256" key="4">
    <source>
        <dbReference type="ARBA" id="ARBA00022723"/>
    </source>
</evidence>
<dbReference type="Pfam" id="PF07687">
    <property type="entry name" value="M20_dimer"/>
    <property type="match status" value="1"/>
</dbReference>